<dbReference type="RefSeq" id="WP_092026623.1">
    <property type="nucleotide sequence ID" value="NZ_FOUE01000008.1"/>
</dbReference>
<dbReference type="PANTHER" id="PTHR43767">
    <property type="entry name" value="LONG-CHAIN-FATTY-ACID--COA LIGASE"/>
    <property type="match status" value="1"/>
</dbReference>
<keyword evidence="5" id="KW-0547">Nucleotide-binding</keyword>
<keyword evidence="15" id="KW-1185">Reference proteome</keyword>
<evidence type="ECO:0000256" key="5">
    <source>
        <dbReference type="ARBA" id="ARBA00022741"/>
    </source>
</evidence>
<accession>A0A1I4TL89</accession>
<dbReference type="PROSITE" id="PS00455">
    <property type="entry name" value="AMP_BINDING"/>
    <property type="match status" value="1"/>
</dbReference>
<dbReference type="InterPro" id="IPR020845">
    <property type="entry name" value="AMP-binding_CS"/>
</dbReference>
<evidence type="ECO:0000256" key="9">
    <source>
        <dbReference type="ARBA" id="ARBA00026121"/>
    </source>
</evidence>
<feature type="domain" description="AMP-binding enzyme C-terminal" evidence="13">
    <location>
        <begin position="458"/>
        <end position="532"/>
    </location>
</feature>
<feature type="domain" description="AMP-dependent synthetase/ligase" evidence="12">
    <location>
        <begin position="30"/>
        <end position="407"/>
    </location>
</feature>
<keyword evidence="4" id="KW-0436">Ligase</keyword>
<dbReference type="Proteomes" id="UP000198519">
    <property type="component" value="Unassembled WGS sequence"/>
</dbReference>
<comment type="pathway">
    <text evidence="3">Lipid metabolism; fatty acid beta-oxidation.</text>
</comment>
<evidence type="ECO:0000256" key="4">
    <source>
        <dbReference type="ARBA" id="ARBA00022598"/>
    </source>
</evidence>
<dbReference type="InterPro" id="IPR042099">
    <property type="entry name" value="ANL_N_sf"/>
</dbReference>
<dbReference type="InterPro" id="IPR000873">
    <property type="entry name" value="AMP-dep_synth/lig_dom"/>
</dbReference>
<organism evidence="14 15">
    <name type="scientific">Marinobacter zhejiangensis</name>
    <dbReference type="NCBI Taxonomy" id="488535"/>
    <lineage>
        <taxon>Bacteria</taxon>
        <taxon>Pseudomonadati</taxon>
        <taxon>Pseudomonadota</taxon>
        <taxon>Gammaproteobacteria</taxon>
        <taxon>Pseudomonadales</taxon>
        <taxon>Marinobacteraceae</taxon>
        <taxon>Marinobacter</taxon>
    </lineage>
</organism>
<evidence type="ECO:0000256" key="1">
    <source>
        <dbReference type="ARBA" id="ARBA00001946"/>
    </source>
</evidence>
<dbReference type="FunFam" id="3.30.300.30:FF:000006">
    <property type="entry name" value="Long-chain-fatty-acid--CoA ligase FadD"/>
    <property type="match status" value="1"/>
</dbReference>
<keyword evidence="6" id="KW-0067">ATP-binding</keyword>
<dbReference type="InterPro" id="IPR045851">
    <property type="entry name" value="AMP-bd_C_sf"/>
</dbReference>
<evidence type="ECO:0000256" key="7">
    <source>
        <dbReference type="ARBA" id="ARBA00022842"/>
    </source>
</evidence>
<dbReference type="Pfam" id="PF13193">
    <property type="entry name" value="AMP-binding_C"/>
    <property type="match status" value="1"/>
</dbReference>
<dbReference type="InterPro" id="IPR025110">
    <property type="entry name" value="AMP-bd_C"/>
</dbReference>
<evidence type="ECO:0000313" key="14">
    <source>
        <dbReference type="EMBL" id="SFM77494.1"/>
    </source>
</evidence>
<evidence type="ECO:0000259" key="13">
    <source>
        <dbReference type="Pfam" id="PF13193"/>
    </source>
</evidence>
<comment type="subcellular location">
    <subcellularLocation>
        <location evidence="2">Membrane</location>
        <topology evidence="2">Peripheral membrane protein</topology>
    </subcellularLocation>
</comment>
<keyword evidence="8" id="KW-0472">Membrane</keyword>
<dbReference type="GO" id="GO:0005524">
    <property type="term" value="F:ATP binding"/>
    <property type="evidence" value="ECO:0007669"/>
    <property type="project" value="UniProtKB-KW"/>
</dbReference>
<evidence type="ECO:0000256" key="10">
    <source>
        <dbReference type="ARBA" id="ARBA00039545"/>
    </source>
</evidence>
<evidence type="ECO:0000256" key="3">
    <source>
        <dbReference type="ARBA" id="ARBA00005005"/>
    </source>
</evidence>
<evidence type="ECO:0000256" key="6">
    <source>
        <dbReference type="ARBA" id="ARBA00022840"/>
    </source>
</evidence>
<dbReference type="InterPro" id="IPR050237">
    <property type="entry name" value="ATP-dep_AMP-bd_enzyme"/>
</dbReference>
<dbReference type="Gene3D" id="3.30.300.30">
    <property type="match status" value="1"/>
</dbReference>
<dbReference type="SUPFAM" id="SSF56801">
    <property type="entry name" value="Acetyl-CoA synthetase-like"/>
    <property type="match status" value="1"/>
</dbReference>
<dbReference type="AlphaFoldDB" id="A0A1I4TL89"/>
<dbReference type="STRING" id="488535.SAMN04487963_3650"/>
<dbReference type="PANTHER" id="PTHR43767:SF8">
    <property type="entry name" value="LONG-CHAIN-FATTY-ACID--COA LIGASE"/>
    <property type="match status" value="1"/>
</dbReference>
<dbReference type="Gene3D" id="3.40.50.12780">
    <property type="entry name" value="N-terminal domain of ligase-like"/>
    <property type="match status" value="1"/>
</dbReference>
<dbReference type="EC" id="6.2.1.3" evidence="9"/>
<gene>
    <name evidence="14" type="ORF">SAMN04487963_3650</name>
</gene>
<dbReference type="GO" id="GO:0016020">
    <property type="term" value="C:membrane"/>
    <property type="evidence" value="ECO:0007669"/>
    <property type="project" value="UniProtKB-SubCell"/>
</dbReference>
<dbReference type="OrthoDB" id="9803968at2"/>
<keyword evidence="7" id="KW-0460">Magnesium</keyword>
<evidence type="ECO:0000256" key="11">
    <source>
        <dbReference type="ARBA" id="ARBA00042773"/>
    </source>
</evidence>
<dbReference type="CDD" id="cd05936">
    <property type="entry name" value="FC-FACS_FadD_like"/>
    <property type="match status" value="1"/>
</dbReference>
<name>A0A1I4TL89_9GAMM</name>
<protein>
    <recommendedName>
        <fullName evidence="10">Long-chain-fatty-acid--CoA ligase</fullName>
        <ecNumber evidence="9">6.2.1.3</ecNumber>
    </recommendedName>
    <alternativeName>
        <fullName evidence="11">Long-chain acyl-CoA synthetase</fullName>
    </alternativeName>
</protein>
<evidence type="ECO:0000256" key="2">
    <source>
        <dbReference type="ARBA" id="ARBA00004170"/>
    </source>
</evidence>
<evidence type="ECO:0000259" key="12">
    <source>
        <dbReference type="Pfam" id="PF00501"/>
    </source>
</evidence>
<proteinExistence type="predicted"/>
<dbReference type="Pfam" id="PF00501">
    <property type="entry name" value="AMP-binding"/>
    <property type="match status" value="1"/>
</dbReference>
<evidence type="ECO:0000313" key="15">
    <source>
        <dbReference type="Proteomes" id="UP000198519"/>
    </source>
</evidence>
<evidence type="ECO:0000256" key="8">
    <source>
        <dbReference type="ARBA" id="ARBA00023136"/>
    </source>
</evidence>
<dbReference type="GO" id="GO:0004467">
    <property type="term" value="F:long-chain fatty acid-CoA ligase activity"/>
    <property type="evidence" value="ECO:0007669"/>
    <property type="project" value="UniProtKB-EC"/>
</dbReference>
<dbReference type="EMBL" id="FOUE01000008">
    <property type="protein sequence ID" value="SFM77494.1"/>
    <property type="molecule type" value="Genomic_DNA"/>
</dbReference>
<comment type="cofactor">
    <cofactor evidence="1">
        <name>Mg(2+)</name>
        <dbReference type="ChEBI" id="CHEBI:18420"/>
    </cofactor>
</comment>
<sequence length="553" mass="60442">MQSADFDRVPELISDHLNPFGFQTISDLLDRAFEQYPDNIAFSCLDVTLTFSELDHLSRAFAVYLQNEAGLRPGDRIAIQLPNILQYPVAAFGAIRAGLVVVNTNPLYTPREMKHQLSDSGARALVLLDSRLDLADELLAETPIELLIHTSLNDMQTLVSGRMVERSPLQQIIPLQTTLALGLGHTPTPADATPTSLAVLQYTGGTTGVAKGSMLTHSNLVANQLQITALLGDYLVPGQEIYIAPLPLYHIYAFTFHLLALFERGAHSVLIPNPSDLDSLITAASRWPFTGFAGINTLFVALCSNDAFRNLDFSSLKLTSSGGMALTRAAAELWRQVTGVTISEGYGLSETAPAVCLNRPSDPRVGTIGVTVADTEIQVIDDNGQPLPNGEIGELCVKGPQVMKGYWKRPHESAKVFLPGGWFRTGDMAMIQDDGLTRIVDRKKEMIIVSGFNVFPNEIEDVVSLHAKVRECAVIGMDDARTGERVRLYVVPEDAELSQAEVLEHCRKSLTPYKVPKEVIFCDQLPKSNVGKILRRVLKDQALSEAKAEPTLA</sequence>
<reference evidence="15" key="1">
    <citation type="submission" date="2016-10" db="EMBL/GenBank/DDBJ databases">
        <authorList>
            <person name="Varghese N."/>
            <person name="Submissions S."/>
        </authorList>
    </citation>
    <scope>NUCLEOTIDE SEQUENCE [LARGE SCALE GENOMIC DNA]</scope>
    <source>
        <strain evidence="15">CGMCC 1.7061</strain>
    </source>
</reference>